<gene>
    <name evidence="2" type="ORF">EZ428_01375</name>
</gene>
<dbReference type="OrthoDB" id="765124at2"/>
<keyword evidence="3" id="KW-1185">Reference proteome</keyword>
<organism evidence="2 3">
    <name type="scientific">Pedobacter frigiditerrae</name>
    <dbReference type="NCBI Taxonomy" id="2530452"/>
    <lineage>
        <taxon>Bacteria</taxon>
        <taxon>Pseudomonadati</taxon>
        <taxon>Bacteroidota</taxon>
        <taxon>Sphingobacteriia</taxon>
        <taxon>Sphingobacteriales</taxon>
        <taxon>Sphingobacteriaceae</taxon>
        <taxon>Pedobacter</taxon>
    </lineage>
</organism>
<dbReference type="Proteomes" id="UP000292884">
    <property type="component" value="Unassembled WGS sequence"/>
</dbReference>
<comment type="caution">
    <text evidence="2">The sequence shown here is derived from an EMBL/GenBank/DDBJ whole genome shotgun (WGS) entry which is preliminary data.</text>
</comment>
<feature type="transmembrane region" description="Helical" evidence="1">
    <location>
        <begin position="26"/>
        <end position="47"/>
    </location>
</feature>
<evidence type="ECO:0000313" key="2">
    <source>
        <dbReference type="EMBL" id="TCC93449.1"/>
    </source>
</evidence>
<sequence length="211" mass="25021">MILIPTFGMDIMFVILLNLPKDLPDWIIYGLIVFFLIVLVVSLLLMIKKWLNVPCKTFVNESGISFKFEKKNFFYKYNTFFSGWENVTNISDTAYNEQGNFYQITFKNPSFTANFSAIKTEEEDAEKFFNELTYYQDLYNLSHPKIPISSKNFYESTLARMITLLFYILVIAIPMVYFTTDKNIDWWRVISLFCFGSIWVGNYYKNTKKLY</sequence>
<reference evidence="2 3" key="1">
    <citation type="submission" date="2019-02" db="EMBL/GenBank/DDBJ databases">
        <title>Pedobacter sp. RP-1-13 sp. nov., isolated from Arctic soil.</title>
        <authorList>
            <person name="Dahal R.H."/>
        </authorList>
    </citation>
    <scope>NUCLEOTIDE SEQUENCE [LARGE SCALE GENOMIC DNA]</scope>
    <source>
        <strain evidence="2 3">RP-1-13</strain>
    </source>
</reference>
<dbReference type="AlphaFoldDB" id="A0A4R0N125"/>
<evidence type="ECO:0000256" key="1">
    <source>
        <dbReference type="SAM" id="Phobius"/>
    </source>
</evidence>
<keyword evidence="1" id="KW-0472">Membrane</keyword>
<feature type="transmembrane region" description="Helical" evidence="1">
    <location>
        <begin position="186"/>
        <end position="204"/>
    </location>
</feature>
<proteinExistence type="predicted"/>
<feature type="transmembrane region" description="Helical" evidence="1">
    <location>
        <begin position="158"/>
        <end position="180"/>
    </location>
</feature>
<dbReference type="RefSeq" id="WP_131551317.1">
    <property type="nucleotide sequence ID" value="NZ_SJSK01000001.1"/>
</dbReference>
<protein>
    <submittedName>
        <fullName evidence="2">Uncharacterized protein</fullName>
    </submittedName>
</protein>
<name>A0A4R0N125_9SPHI</name>
<accession>A0A4R0N125</accession>
<keyword evidence="1" id="KW-1133">Transmembrane helix</keyword>
<evidence type="ECO:0000313" key="3">
    <source>
        <dbReference type="Proteomes" id="UP000292884"/>
    </source>
</evidence>
<keyword evidence="1" id="KW-0812">Transmembrane</keyword>
<dbReference type="EMBL" id="SJSK01000001">
    <property type="protein sequence ID" value="TCC93449.1"/>
    <property type="molecule type" value="Genomic_DNA"/>
</dbReference>